<dbReference type="Proteomes" id="UP001190700">
    <property type="component" value="Unassembled WGS sequence"/>
</dbReference>
<feature type="domain" description="Nuclease associated modular" evidence="2">
    <location>
        <begin position="5"/>
        <end position="29"/>
    </location>
</feature>
<protein>
    <recommendedName>
        <fullName evidence="2">Nuclease associated modular domain-containing protein</fullName>
    </recommendedName>
</protein>
<evidence type="ECO:0000313" key="4">
    <source>
        <dbReference type="Proteomes" id="UP001190700"/>
    </source>
</evidence>
<dbReference type="InterPro" id="IPR003611">
    <property type="entry name" value="NUMOD3"/>
</dbReference>
<dbReference type="GO" id="GO:0003677">
    <property type="term" value="F:DNA binding"/>
    <property type="evidence" value="ECO:0007669"/>
    <property type="project" value="InterPro"/>
</dbReference>
<feature type="region of interest" description="Disordered" evidence="1">
    <location>
        <begin position="1"/>
        <end position="20"/>
    </location>
</feature>
<feature type="compositionally biased region" description="Basic and acidic residues" evidence="1">
    <location>
        <begin position="206"/>
        <end position="225"/>
    </location>
</feature>
<dbReference type="Pfam" id="PF07460">
    <property type="entry name" value="NUMOD3"/>
    <property type="match status" value="1"/>
</dbReference>
<dbReference type="PANTHER" id="PTHR34199">
    <property type="entry name" value="NUMOD3 MOTIF FAMILY PROTEIN, EXPRESSED"/>
    <property type="match status" value="1"/>
</dbReference>
<proteinExistence type="predicted"/>
<evidence type="ECO:0000256" key="1">
    <source>
        <dbReference type="SAM" id="MobiDB-lite"/>
    </source>
</evidence>
<feature type="compositionally biased region" description="Basic and acidic residues" evidence="1">
    <location>
        <begin position="85"/>
        <end position="94"/>
    </location>
</feature>
<feature type="compositionally biased region" description="Basic and acidic residues" evidence="1">
    <location>
        <begin position="152"/>
        <end position="187"/>
    </location>
</feature>
<keyword evidence="4" id="KW-1185">Reference proteome</keyword>
<gene>
    <name evidence="3" type="ORF">CYMTET_10825</name>
</gene>
<dbReference type="EMBL" id="LGRX02003859">
    <property type="protein sequence ID" value="KAK3281385.1"/>
    <property type="molecule type" value="Genomic_DNA"/>
</dbReference>
<dbReference type="PANTHER" id="PTHR34199:SF2">
    <property type="entry name" value="NUMOD3 MOTIF FAMILY PROTEIN, EXPRESSED"/>
    <property type="match status" value="1"/>
</dbReference>
<feature type="region of interest" description="Disordered" evidence="1">
    <location>
        <begin position="67"/>
        <end position="94"/>
    </location>
</feature>
<feature type="region of interest" description="Disordered" evidence="1">
    <location>
        <begin position="120"/>
        <end position="225"/>
    </location>
</feature>
<feature type="compositionally biased region" description="Low complexity" evidence="1">
    <location>
        <begin position="137"/>
        <end position="149"/>
    </location>
</feature>
<dbReference type="AlphaFoldDB" id="A0AAE0GNV0"/>
<reference evidence="3 4" key="1">
    <citation type="journal article" date="2015" name="Genome Biol. Evol.">
        <title>Comparative Genomics of a Bacterivorous Green Alga Reveals Evolutionary Causalities and Consequences of Phago-Mixotrophic Mode of Nutrition.</title>
        <authorList>
            <person name="Burns J.A."/>
            <person name="Paasch A."/>
            <person name="Narechania A."/>
            <person name="Kim E."/>
        </authorList>
    </citation>
    <scope>NUCLEOTIDE SEQUENCE [LARGE SCALE GENOMIC DNA]</scope>
    <source>
        <strain evidence="3 4">PLY_AMNH</strain>
    </source>
</reference>
<evidence type="ECO:0000259" key="2">
    <source>
        <dbReference type="Pfam" id="PF07460"/>
    </source>
</evidence>
<accession>A0AAE0GNV0</accession>
<comment type="caution">
    <text evidence="3">The sequence shown here is derived from an EMBL/GenBank/DDBJ whole genome shotgun (WGS) entry which is preliminary data.</text>
</comment>
<sequence length="415" mass="45025">MVLRSKANSGRVPWNKGRKHNKATIEKIRQKTKEAMARKEVQEKIQRSVRPKHTAATKAKIRKSVLDYNQKQLEKRRSQAKAAKAKADATKERLAEGFQDQGKLAAEAQALLDKEALEEKEKKAELKKAKAAKKRSSAAAKPKAKAASSRTHKSEEHRRNIAEAIKAKWRDPEYRRRVEDGREKKAAQEGSVKKPRPRTRPTSAAKSREEQEARHQLEERTKLRDQLRNKASLLLAQAERAAIAMEAKAASGNAEDIAAAARARETVESVRASVNASMPPDAQPVARAAAPAVTVPPAPVQPAAASPKGKMTPRAKGTSRAVPAPRDVRSGRQPRLGTRTPTAITSSVDVEPADSASGAVSMKTAVDASEAPPTPCESTGIPEPTAAVPESAPGAPDKKVVQVWQRGRLVEIVED</sequence>
<evidence type="ECO:0000313" key="3">
    <source>
        <dbReference type="EMBL" id="KAK3281385.1"/>
    </source>
</evidence>
<name>A0AAE0GNV0_9CHLO</name>
<feature type="region of interest" description="Disordered" evidence="1">
    <location>
        <begin position="297"/>
        <end position="399"/>
    </location>
</feature>
<organism evidence="3 4">
    <name type="scientific">Cymbomonas tetramitiformis</name>
    <dbReference type="NCBI Taxonomy" id="36881"/>
    <lineage>
        <taxon>Eukaryota</taxon>
        <taxon>Viridiplantae</taxon>
        <taxon>Chlorophyta</taxon>
        <taxon>Pyramimonadophyceae</taxon>
        <taxon>Pyramimonadales</taxon>
        <taxon>Pyramimonadaceae</taxon>
        <taxon>Cymbomonas</taxon>
    </lineage>
</organism>
<feature type="compositionally biased region" description="Polar residues" evidence="1">
    <location>
        <begin position="339"/>
        <end position="348"/>
    </location>
</feature>